<comment type="caution">
    <text evidence="2">The sequence shown here is derived from an EMBL/GenBank/DDBJ whole genome shotgun (WGS) entry which is preliminary data.</text>
</comment>
<dbReference type="InterPro" id="IPR052739">
    <property type="entry name" value="FAAH2"/>
</dbReference>
<keyword evidence="3" id="KW-1185">Reference proteome</keyword>
<reference evidence="3" key="1">
    <citation type="journal article" date="2019" name="Int. J. Syst. Evol. Microbiol.">
        <title>The Global Catalogue of Microorganisms (GCM) 10K type strain sequencing project: providing services to taxonomists for standard genome sequencing and annotation.</title>
        <authorList>
            <consortium name="The Broad Institute Genomics Platform"/>
            <consortium name="The Broad Institute Genome Sequencing Center for Infectious Disease"/>
            <person name="Wu L."/>
            <person name="Ma J."/>
        </authorList>
    </citation>
    <scope>NUCLEOTIDE SEQUENCE [LARGE SCALE GENOMIC DNA]</scope>
    <source>
        <strain evidence="3">CGMCC 4.7304</strain>
    </source>
</reference>
<gene>
    <name evidence="2" type="ORF">ACFP1Z_27610</name>
</gene>
<dbReference type="SUPFAM" id="SSF75304">
    <property type="entry name" value="Amidase signature (AS) enzymes"/>
    <property type="match status" value="1"/>
</dbReference>
<dbReference type="GO" id="GO:0004040">
    <property type="term" value="F:amidase activity"/>
    <property type="evidence" value="ECO:0007669"/>
    <property type="project" value="UniProtKB-EC"/>
</dbReference>
<evidence type="ECO:0000313" key="3">
    <source>
        <dbReference type="Proteomes" id="UP001596083"/>
    </source>
</evidence>
<dbReference type="EC" id="3.5.1.4" evidence="2"/>
<proteinExistence type="predicted"/>
<dbReference type="Pfam" id="PF01425">
    <property type="entry name" value="Amidase"/>
    <property type="match status" value="1"/>
</dbReference>
<sequence>MTSRPLPLPLRPAHEQLAALRRKEISSRELLELQLRRIAEVDPRINAVVTLDAERARDAADAADRHLARTGEPAGPLHGLAITVKDSLETAGLRTACGAPALAGHVPARDADATARLRRAGAIVVGKTNTPTYCQDIQTCNPLFGTTVNPFAPGRTSGGSSGGAAAALAAGLTALEVGSDLAGSLRLPAHYCGVYALRPSRGLVSARGHIPRPPGWLTSSDMLTVGPLARTAADLELLLGVLAGPTPADAVAWRVELPGPRHARLEDVRFGVWADDPHCPVDADTRALLASVTELLRGAGASVDEAERPVDLRESERAFRNLMYASSAASAEDEDFRAEAEQAALLPPDDHSPGAEFLRSRTQRHRDWLLADEERERQRERWADYFTRHDVLITPAAPTAAVPDQSAVPLPDRFITVDGERHGYWKQTTWANLTGHVALPSAVVPAGRTADGLPLGVQVVGPYLADRTVLAVAEHLSRLLPDPPSACS</sequence>
<dbReference type="PIRSF" id="PIRSF001221">
    <property type="entry name" value="Amidase_fungi"/>
    <property type="match status" value="1"/>
</dbReference>
<organism evidence="2 3">
    <name type="scientific">Streptomyces gamaensis</name>
    <dbReference type="NCBI Taxonomy" id="1763542"/>
    <lineage>
        <taxon>Bacteria</taxon>
        <taxon>Bacillati</taxon>
        <taxon>Actinomycetota</taxon>
        <taxon>Actinomycetes</taxon>
        <taxon>Kitasatosporales</taxon>
        <taxon>Streptomycetaceae</taxon>
        <taxon>Streptomyces</taxon>
    </lineage>
</organism>
<dbReference type="EMBL" id="JBHSPB010000022">
    <property type="protein sequence ID" value="MFC5723938.1"/>
    <property type="molecule type" value="Genomic_DNA"/>
</dbReference>
<evidence type="ECO:0000259" key="1">
    <source>
        <dbReference type="Pfam" id="PF01425"/>
    </source>
</evidence>
<dbReference type="NCBIfam" id="NF004816">
    <property type="entry name" value="PRK06170.1"/>
    <property type="match status" value="1"/>
</dbReference>
<accession>A0ABW0Z809</accession>
<dbReference type="PANTHER" id="PTHR43372">
    <property type="entry name" value="FATTY-ACID AMIDE HYDROLASE"/>
    <property type="match status" value="1"/>
</dbReference>
<evidence type="ECO:0000313" key="2">
    <source>
        <dbReference type="EMBL" id="MFC5723938.1"/>
    </source>
</evidence>
<dbReference type="InterPro" id="IPR036928">
    <property type="entry name" value="AS_sf"/>
</dbReference>
<dbReference type="PANTHER" id="PTHR43372:SF4">
    <property type="entry name" value="FATTY-ACID AMIDE HYDROLASE 2"/>
    <property type="match status" value="1"/>
</dbReference>
<dbReference type="InterPro" id="IPR023631">
    <property type="entry name" value="Amidase_dom"/>
</dbReference>
<feature type="domain" description="Amidase" evidence="1">
    <location>
        <begin position="29"/>
        <end position="470"/>
    </location>
</feature>
<dbReference type="Proteomes" id="UP001596083">
    <property type="component" value="Unassembled WGS sequence"/>
</dbReference>
<keyword evidence="2" id="KW-0378">Hydrolase</keyword>
<dbReference type="RefSeq" id="WP_390320367.1">
    <property type="nucleotide sequence ID" value="NZ_JBHSPB010000022.1"/>
</dbReference>
<protein>
    <submittedName>
        <fullName evidence="2">Amidase</fullName>
        <ecNumber evidence="2">3.5.1.4</ecNumber>
    </submittedName>
</protein>
<name>A0ABW0Z809_9ACTN</name>
<dbReference type="Gene3D" id="3.90.1300.10">
    <property type="entry name" value="Amidase signature (AS) domain"/>
    <property type="match status" value="1"/>
</dbReference>